<gene>
    <name evidence="8" type="ORF">NQ317_010576</name>
</gene>
<evidence type="ECO:0000256" key="7">
    <source>
        <dbReference type="SAM" id="SignalP"/>
    </source>
</evidence>
<proteinExistence type="inferred from homology"/>
<keyword evidence="4" id="KW-0326">Glycosidase</keyword>
<dbReference type="InterPro" id="IPR018120">
    <property type="entry name" value="Glyco_hydro_1_AS"/>
</dbReference>
<name>A0ABQ9IRX8_9CUCU</name>
<accession>A0ABQ9IRX8</accession>
<dbReference type="EC" id="3.2.1.21" evidence="2"/>
<dbReference type="PANTHER" id="PTHR10353">
    <property type="entry name" value="GLYCOSYL HYDROLASE"/>
    <property type="match status" value="1"/>
</dbReference>
<dbReference type="PROSITE" id="PS00572">
    <property type="entry name" value="GLYCOSYL_HYDROL_F1_1"/>
    <property type="match status" value="1"/>
</dbReference>
<dbReference type="Proteomes" id="UP001162164">
    <property type="component" value="Unassembled WGS sequence"/>
</dbReference>
<organism evidence="8 9">
    <name type="scientific">Molorchus minor</name>
    <dbReference type="NCBI Taxonomy" id="1323400"/>
    <lineage>
        <taxon>Eukaryota</taxon>
        <taxon>Metazoa</taxon>
        <taxon>Ecdysozoa</taxon>
        <taxon>Arthropoda</taxon>
        <taxon>Hexapoda</taxon>
        <taxon>Insecta</taxon>
        <taxon>Pterygota</taxon>
        <taxon>Neoptera</taxon>
        <taxon>Endopterygota</taxon>
        <taxon>Coleoptera</taxon>
        <taxon>Polyphaga</taxon>
        <taxon>Cucujiformia</taxon>
        <taxon>Chrysomeloidea</taxon>
        <taxon>Cerambycidae</taxon>
        <taxon>Lamiinae</taxon>
        <taxon>Monochamini</taxon>
        <taxon>Molorchus</taxon>
    </lineage>
</organism>
<keyword evidence="7" id="KW-0732">Signal</keyword>
<evidence type="ECO:0000256" key="5">
    <source>
        <dbReference type="PROSITE-ProRule" id="PRU10055"/>
    </source>
</evidence>
<evidence type="ECO:0000256" key="4">
    <source>
        <dbReference type="ARBA" id="ARBA00023295"/>
    </source>
</evidence>
<dbReference type="InterPro" id="IPR017853">
    <property type="entry name" value="GH"/>
</dbReference>
<dbReference type="SUPFAM" id="SSF51445">
    <property type="entry name" value="(Trans)glycosidases"/>
    <property type="match status" value="1"/>
</dbReference>
<dbReference type="PANTHER" id="PTHR10353:SF36">
    <property type="entry name" value="LP05116P"/>
    <property type="match status" value="1"/>
</dbReference>
<protein>
    <recommendedName>
        <fullName evidence="2">beta-glucosidase</fullName>
        <ecNumber evidence="2">3.2.1.21</ecNumber>
    </recommendedName>
</protein>
<feature type="signal peptide" evidence="7">
    <location>
        <begin position="1"/>
        <end position="18"/>
    </location>
</feature>
<feature type="chain" id="PRO_5047127426" description="beta-glucosidase" evidence="7">
    <location>
        <begin position="19"/>
        <end position="494"/>
    </location>
</feature>
<evidence type="ECO:0000256" key="1">
    <source>
        <dbReference type="ARBA" id="ARBA00010838"/>
    </source>
</evidence>
<evidence type="ECO:0000313" key="8">
    <source>
        <dbReference type="EMBL" id="KAJ8963511.1"/>
    </source>
</evidence>
<dbReference type="PRINTS" id="PR00131">
    <property type="entry name" value="GLHYDRLASE1"/>
</dbReference>
<keyword evidence="9" id="KW-1185">Reference proteome</keyword>
<evidence type="ECO:0000313" key="9">
    <source>
        <dbReference type="Proteomes" id="UP001162164"/>
    </source>
</evidence>
<evidence type="ECO:0000256" key="2">
    <source>
        <dbReference type="ARBA" id="ARBA00012744"/>
    </source>
</evidence>
<keyword evidence="3" id="KW-0378">Hydrolase</keyword>
<sequence>MKVILFLCLSCILTVGRAQDDDYVVNNKYFPDKFMFGCATASYQGAWDEDGKGQNIWDNLTHTLSRTAYRKIRTMETWPCYVKENWVLTTIGFSISWSGKYLPTGFPYKINEAGVQYYRNFIKELKDNGIEPLVTIFHWDTPQGLHEVGGWLSEFIVDYYAEYARIVFQLFGDDVKYWLTFNEPKQTCQQGYGSGEKAPFVQSHGLGEYICTHILLKAHAKAWHIYDDEFRPTQNGLVGITIDTPWFEPNTTSDEDLEASERQLQFEFGWYANPIFNGDYPEIMKTRIANRSALEGFQTSRLPEFTQEEIDFINGTFDYLGLNHYSTYMVSAMPEPEIGDPSWEKDTGIAVFQDPSWEGSASDWVKVTPWGMRKILKWVKETYNNPAIIITENGISDNGTLSEDLDDESFRSHYYKYYLSYLRDAMIEDGVNVFGYTVWSLMDNFEWTRGYTEKFGLYQVDFSSGNRTRTPKKSATYYSKVISTRCLVDTCEEE</sequence>
<comment type="caution">
    <text evidence="8">The sequence shown here is derived from an EMBL/GenBank/DDBJ whole genome shotgun (WGS) entry which is preliminary data.</text>
</comment>
<feature type="active site" description="Nucleophile" evidence="5">
    <location>
        <position position="392"/>
    </location>
</feature>
<reference evidence="8" key="1">
    <citation type="journal article" date="2023" name="Insect Mol. Biol.">
        <title>Genome sequencing provides insights into the evolution of gene families encoding plant cell wall-degrading enzymes in longhorned beetles.</title>
        <authorList>
            <person name="Shin N.R."/>
            <person name="Okamura Y."/>
            <person name="Kirsch R."/>
            <person name="Pauchet Y."/>
        </authorList>
    </citation>
    <scope>NUCLEOTIDE SEQUENCE</scope>
    <source>
        <strain evidence="8">MMC_N1</strain>
    </source>
</reference>
<evidence type="ECO:0000256" key="6">
    <source>
        <dbReference type="RuleBase" id="RU003690"/>
    </source>
</evidence>
<dbReference type="Pfam" id="PF00232">
    <property type="entry name" value="Glyco_hydro_1"/>
    <property type="match status" value="1"/>
</dbReference>
<dbReference type="EMBL" id="JAPWTJ010003051">
    <property type="protein sequence ID" value="KAJ8963511.1"/>
    <property type="molecule type" value="Genomic_DNA"/>
</dbReference>
<comment type="similarity">
    <text evidence="1 6">Belongs to the glycosyl hydrolase 1 family.</text>
</comment>
<evidence type="ECO:0000256" key="3">
    <source>
        <dbReference type="ARBA" id="ARBA00022801"/>
    </source>
</evidence>
<dbReference type="InterPro" id="IPR001360">
    <property type="entry name" value="Glyco_hydro_1"/>
</dbReference>
<dbReference type="Gene3D" id="3.20.20.80">
    <property type="entry name" value="Glycosidases"/>
    <property type="match status" value="1"/>
</dbReference>